<dbReference type="CDD" id="cd05483">
    <property type="entry name" value="retropepsin_like_bacteria"/>
    <property type="match status" value="1"/>
</dbReference>
<evidence type="ECO:0000259" key="3">
    <source>
        <dbReference type="PROSITE" id="PS50175"/>
    </source>
</evidence>
<dbReference type="Pfam" id="PF13975">
    <property type="entry name" value="gag-asp_proteas"/>
    <property type="match status" value="1"/>
</dbReference>
<accession>A0A245ZHT5</accession>
<feature type="transmembrane region" description="Helical" evidence="2">
    <location>
        <begin position="7"/>
        <end position="27"/>
    </location>
</feature>
<evidence type="ECO:0000256" key="2">
    <source>
        <dbReference type="SAM" id="Phobius"/>
    </source>
</evidence>
<evidence type="ECO:0000256" key="1">
    <source>
        <dbReference type="ARBA" id="ARBA00022801"/>
    </source>
</evidence>
<gene>
    <name evidence="4" type="ORF">SPDO_22780</name>
</gene>
<dbReference type="OrthoDB" id="7595324at2"/>
<keyword evidence="2" id="KW-1133">Transmembrane helix</keyword>
<dbReference type="InterPro" id="IPR011969">
    <property type="entry name" value="Clan_AA_Asp_peptidase_C"/>
</dbReference>
<dbReference type="AlphaFoldDB" id="A0A245ZHT5"/>
<dbReference type="GO" id="GO:0006508">
    <property type="term" value="P:proteolysis"/>
    <property type="evidence" value="ECO:0007669"/>
    <property type="project" value="InterPro"/>
</dbReference>
<evidence type="ECO:0000313" key="5">
    <source>
        <dbReference type="Proteomes" id="UP000197290"/>
    </source>
</evidence>
<dbReference type="GO" id="GO:0004190">
    <property type="term" value="F:aspartic-type endopeptidase activity"/>
    <property type="evidence" value="ECO:0007669"/>
    <property type="project" value="InterPro"/>
</dbReference>
<dbReference type="InterPro" id="IPR001995">
    <property type="entry name" value="Peptidase_A2_cat"/>
</dbReference>
<feature type="domain" description="Peptidase A2" evidence="3">
    <location>
        <begin position="103"/>
        <end position="182"/>
    </location>
</feature>
<feature type="transmembrane region" description="Helical" evidence="2">
    <location>
        <begin position="33"/>
        <end position="53"/>
    </location>
</feature>
<proteinExistence type="predicted"/>
<evidence type="ECO:0000313" key="4">
    <source>
        <dbReference type="EMBL" id="OWK29294.1"/>
    </source>
</evidence>
<keyword evidence="2" id="KW-0812">Transmembrane</keyword>
<keyword evidence="5" id="KW-1185">Reference proteome</keyword>
<comment type="caution">
    <text evidence="4">The sequence shown here is derived from an EMBL/GenBank/DDBJ whole genome shotgun (WGS) entry which is preliminary data.</text>
</comment>
<dbReference type="Proteomes" id="UP000197290">
    <property type="component" value="Unassembled WGS sequence"/>
</dbReference>
<dbReference type="SUPFAM" id="SSF50630">
    <property type="entry name" value="Acid proteases"/>
    <property type="match status" value="1"/>
</dbReference>
<protein>
    <recommendedName>
        <fullName evidence="3">Peptidase A2 domain-containing protein</fullName>
    </recommendedName>
</protein>
<keyword evidence="1" id="KW-0378">Hydrolase</keyword>
<dbReference type="Gene3D" id="2.40.70.10">
    <property type="entry name" value="Acid Proteases"/>
    <property type="match status" value="1"/>
</dbReference>
<dbReference type="InterPro" id="IPR021109">
    <property type="entry name" value="Peptidase_aspartic_dom_sf"/>
</dbReference>
<organism evidence="4 5">
    <name type="scientific">Sphingomonas dokdonensis</name>
    <dbReference type="NCBI Taxonomy" id="344880"/>
    <lineage>
        <taxon>Bacteria</taxon>
        <taxon>Pseudomonadati</taxon>
        <taxon>Pseudomonadota</taxon>
        <taxon>Alphaproteobacteria</taxon>
        <taxon>Sphingomonadales</taxon>
        <taxon>Sphingomonadaceae</taxon>
        <taxon>Sphingomonas</taxon>
    </lineage>
</organism>
<reference evidence="4 5" key="1">
    <citation type="submission" date="2017-03" db="EMBL/GenBank/DDBJ databases">
        <title>Genome sequence of Sphingomonas dokdonensis DSM 21029.</title>
        <authorList>
            <person name="Poehlein A."/>
            <person name="Wuebbeler J.H."/>
            <person name="Steinbuechel A."/>
            <person name="Daniel R."/>
        </authorList>
    </citation>
    <scope>NUCLEOTIDE SEQUENCE [LARGE SCALE GENOMIC DNA]</scope>
    <source>
        <strain evidence="4 5">DSM 21029</strain>
    </source>
</reference>
<dbReference type="InterPro" id="IPR034122">
    <property type="entry name" value="Retropepsin-like_bacterial"/>
</dbReference>
<dbReference type="RefSeq" id="WP_088367615.1">
    <property type="nucleotide sequence ID" value="NZ_NBBI01000004.1"/>
</dbReference>
<sequence length="209" mass="22771">MPALADFAPHLPLILTLLAVVVIAGFLRRIPVIGRIVSVLTWLVLIGAFILVLGQRERFDPYLGRFAEMLDRSGQQVTGNETRITMSADGHFWATVRFGGIKRRMLIDSGATVTALSLDTASRAGLDVRDALFPMLLRTANGTIRAQTSAVDELKLGNIVARDVPVVVSPAFGDTDVLGMNFLSRLKSWRVEGRTLILVPNHPQAVTAE</sequence>
<dbReference type="EMBL" id="NBBI01000004">
    <property type="protein sequence ID" value="OWK29294.1"/>
    <property type="molecule type" value="Genomic_DNA"/>
</dbReference>
<dbReference type="NCBIfam" id="TIGR02281">
    <property type="entry name" value="clan_AA_DTGA"/>
    <property type="match status" value="1"/>
</dbReference>
<dbReference type="PROSITE" id="PS50175">
    <property type="entry name" value="ASP_PROT_RETROV"/>
    <property type="match status" value="1"/>
</dbReference>
<keyword evidence="2" id="KW-0472">Membrane</keyword>
<name>A0A245ZHT5_9SPHN</name>